<dbReference type="GO" id="GO:0050660">
    <property type="term" value="F:flavin adenine dinucleotide binding"/>
    <property type="evidence" value="ECO:0007669"/>
    <property type="project" value="InterPro"/>
</dbReference>
<dbReference type="EC" id="1.8.1.4" evidence="2 14"/>
<dbReference type="SUPFAM" id="SSF55424">
    <property type="entry name" value="FAD/NAD-linked reductases, dimerisation (C-terminal) domain"/>
    <property type="match status" value="1"/>
</dbReference>
<keyword evidence="17" id="KW-0670">Pyruvate</keyword>
<reference evidence="17 18" key="1">
    <citation type="submission" date="2016-03" db="EMBL/GenBank/DDBJ databases">
        <title>Genome sequence of Mycoplasma gallinarum strain Mgn_IPT.</title>
        <authorList>
            <person name="Yacoub E."/>
            <person name="Sirand-Pugnet P."/>
            <person name="Barre A."/>
            <person name="Maurier F."/>
            <person name="Blanchard A."/>
            <person name="Ben Abdelmoumen B.M."/>
        </authorList>
    </citation>
    <scope>NUCLEOTIDE SEQUENCE [LARGE SCALE GENOMIC DNA]</scope>
    <source>
        <strain evidence="17 18">Mgn_IPT</strain>
    </source>
</reference>
<comment type="caution">
    <text evidence="17">The sequence shown here is derived from an EMBL/GenBank/DDBJ whole genome shotgun (WGS) entry which is preliminary data.</text>
</comment>
<evidence type="ECO:0000256" key="5">
    <source>
        <dbReference type="ARBA" id="ARBA00022827"/>
    </source>
</evidence>
<dbReference type="PRINTS" id="PR00411">
    <property type="entry name" value="PNDRDTASEI"/>
</dbReference>
<comment type="miscellaneous">
    <text evidence="14">The active site is a redox-active disulfide bond.</text>
</comment>
<dbReference type="STRING" id="29557.MGALLINA_06220"/>
<dbReference type="OrthoDB" id="9807946at2"/>
<feature type="active site" description="Proton acceptor" evidence="11">
    <location>
        <position position="456"/>
    </location>
</feature>
<evidence type="ECO:0000256" key="3">
    <source>
        <dbReference type="ARBA" id="ARBA00016961"/>
    </source>
</evidence>
<dbReference type="InterPro" id="IPR001100">
    <property type="entry name" value="Pyr_nuc-diS_OxRdtase"/>
</dbReference>
<dbReference type="PIRSF" id="PIRSF000350">
    <property type="entry name" value="Mercury_reductase_MerA"/>
    <property type="match status" value="1"/>
</dbReference>
<dbReference type="PANTHER" id="PTHR22912:SF160">
    <property type="entry name" value="DIHYDROLIPOYL DEHYDROGENASE"/>
    <property type="match status" value="1"/>
</dbReference>
<evidence type="ECO:0000259" key="16">
    <source>
        <dbReference type="Pfam" id="PF07992"/>
    </source>
</evidence>
<evidence type="ECO:0000256" key="6">
    <source>
        <dbReference type="ARBA" id="ARBA00023002"/>
    </source>
</evidence>
<dbReference type="SUPFAM" id="SSF51905">
    <property type="entry name" value="FAD/NAD(P)-binding domain"/>
    <property type="match status" value="1"/>
</dbReference>
<dbReference type="EMBL" id="LVLH01000052">
    <property type="protein sequence ID" value="OAB48656.1"/>
    <property type="molecule type" value="Genomic_DNA"/>
</dbReference>
<dbReference type="Pfam" id="PF07992">
    <property type="entry name" value="Pyr_redox_2"/>
    <property type="match status" value="1"/>
</dbReference>
<feature type="binding site" evidence="12">
    <location>
        <begin position="198"/>
        <end position="205"/>
    </location>
    <ligand>
        <name>NAD(+)</name>
        <dbReference type="ChEBI" id="CHEBI:57540"/>
    </ligand>
</feature>
<dbReference type="InterPro" id="IPR023753">
    <property type="entry name" value="FAD/NAD-binding_dom"/>
</dbReference>
<dbReference type="Pfam" id="PF02852">
    <property type="entry name" value="Pyr_redox_dim"/>
    <property type="match status" value="1"/>
</dbReference>
<evidence type="ECO:0000256" key="11">
    <source>
        <dbReference type="PIRSR" id="PIRSR000350-2"/>
    </source>
</evidence>
<feature type="domain" description="Pyridine nucleotide-disulphide oxidoreductase dimerisation" evidence="15">
    <location>
        <begin position="358"/>
        <end position="465"/>
    </location>
</feature>
<comment type="catalytic activity">
    <reaction evidence="10 14">
        <text>N(6)-[(R)-dihydrolipoyl]-L-lysyl-[protein] + NAD(+) = N(6)-[(R)-lipoyl]-L-lysyl-[protein] + NADH + H(+)</text>
        <dbReference type="Rhea" id="RHEA:15045"/>
        <dbReference type="Rhea" id="RHEA-COMP:10474"/>
        <dbReference type="Rhea" id="RHEA-COMP:10475"/>
        <dbReference type="ChEBI" id="CHEBI:15378"/>
        <dbReference type="ChEBI" id="CHEBI:57540"/>
        <dbReference type="ChEBI" id="CHEBI:57945"/>
        <dbReference type="ChEBI" id="CHEBI:83099"/>
        <dbReference type="ChEBI" id="CHEBI:83100"/>
        <dbReference type="EC" id="1.8.1.4"/>
    </reaction>
</comment>
<dbReference type="InterPro" id="IPR016156">
    <property type="entry name" value="FAD/NAD-linked_Rdtase_dimer_sf"/>
</dbReference>
<gene>
    <name evidence="17" type="primary">pdhD</name>
    <name evidence="17" type="ORF">MGALLINA_06220</name>
</gene>
<evidence type="ECO:0000256" key="2">
    <source>
        <dbReference type="ARBA" id="ARBA00012608"/>
    </source>
</evidence>
<dbReference type="NCBIfam" id="TIGR01350">
    <property type="entry name" value="lipoamide_DH"/>
    <property type="match status" value="1"/>
</dbReference>
<comment type="similarity">
    <text evidence="1 14">Belongs to the class-I pyridine nucleotide-disulfide oxidoreductase family.</text>
</comment>
<evidence type="ECO:0000256" key="9">
    <source>
        <dbReference type="ARBA" id="ARBA00023284"/>
    </source>
</evidence>
<dbReference type="RefSeq" id="WP_082836752.1">
    <property type="nucleotide sequence ID" value="NZ_LVLH01000052.1"/>
</dbReference>
<dbReference type="InterPro" id="IPR004099">
    <property type="entry name" value="Pyr_nucl-diS_OxRdtase_dimer"/>
</dbReference>
<organism evidence="17 18">
    <name type="scientific">Mycoplasmopsis gallinarum</name>
    <dbReference type="NCBI Taxonomy" id="29557"/>
    <lineage>
        <taxon>Bacteria</taxon>
        <taxon>Bacillati</taxon>
        <taxon>Mycoplasmatota</taxon>
        <taxon>Mycoplasmoidales</taxon>
        <taxon>Metamycoplasmataceae</taxon>
        <taxon>Mycoplasmopsis</taxon>
    </lineage>
</organism>
<evidence type="ECO:0000313" key="17">
    <source>
        <dbReference type="EMBL" id="OAB48656.1"/>
    </source>
</evidence>
<name>A0A168R6T1_9BACT</name>
<sequence length="480" mass="52443">MSNHVVEYNGHIDDEFDLIVVGSGPGGYLAAEEAGKSGLKTLIVEKEFWGGVCLNVGCIPTKTMLKSVEVIETLKHAADYGIVGNLGTLEINLQETWQKMHERKAQVVKQISSSVKMLMKMSKCAIEEGEAKFLSPKVIEVNGKIYKGKNIIMAMGSRARKLTMLPGFEQAYNDLTVLSSKEAINYSNHLPENVVIVGGGVIGVEFAQVFNKAGSKVTILQNTDQLLMGLDTDMVKEITKILKASNIEIIFNAQTKGLNDAKELIYTVNDEEKTIKADVYLIAVGRIPNSQGLAELGINVGQRQEVVVNEFMQTNVEGVYAIGDLTGQAMLAHVAYQHAITAVDNILGRHTEYKNKPVPGCIYTEPEISFVGLTEQQAKDQGYDAFTSKYAFSFLGKAIATKHTQGFAKLVVNKTDGRILGGHIIGAHSTDYIGEIVLAIQKGLTVFDLTTVIHPHPTNAEIIWECARAAALKLHLEHKK</sequence>
<accession>A0A168R6T1</accession>
<feature type="disulfide bond" description="Redox-active" evidence="13">
    <location>
        <begin position="53"/>
        <end position="58"/>
    </location>
</feature>
<dbReference type="InterPro" id="IPR012999">
    <property type="entry name" value="Pyr_OxRdtase_I_AS"/>
</dbReference>
<protein>
    <recommendedName>
        <fullName evidence="3 14">Dihydrolipoyl dehydrogenase</fullName>
        <ecNumber evidence="2 14">1.8.1.4</ecNumber>
    </recommendedName>
</protein>
<dbReference type="PATRIC" id="fig|29557.3.peg.637"/>
<proteinExistence type="inferred from homology"/>
<comment type="cofactor">
    <cofactor evidence="12 14">
        <name>FAD</name>
        <dbReference type="ChEBI" id="CHEBI:57692"/>
    </cofactor>
    <text evidence="12 14">Binds 1 FAD per subunit.</text>
</comment>
<dbReference type="Gene3D" id="3.50.50.60">
    <property type="entry name" value="FAD/NAD(P)-binding domain"/>
    <property type="match status" value="2"/>
</dbReference>
<keyword evidence="4 14" id="KW-0285">Flavoprotein</keyword>
<evidence type="ECO:0000256" key="1">
    <source>
        <dbReference type="ARBA" id="ARBA00007532"/>
    </source>
</evidence>
<evidence type="ECO:0000313" key="18">
    <source>
        <dbReference type="Proteomes" id="UP000076983"/>
    </source>
</evidence>
<evidence type="ECO:0000256" key="7">
    <source>
        <dbReference type="ARBA" id="ARBA00023027"/>
    </source>
</evidence>
<evidence type="ECO:0000256" key="10">
    <source>
        <dbReference type="ARBA" id="ARBA00049187"/>
    </source>
</evidence>
<dbReference type="PROSITE" id="PS00076">
    <property type="entry name" value="PYRIDINE_REDOX_1"/>
    <property type="match status" value="1"/>
</dbReference>
<keyword evidence="9 14" id="KW-0676">Redox-active center</keyword>
<dbReference type="InterPro" id="IPR036188">
    <property type="entry name" value="FAD/NAD-bd_sf"/>
</dbReference>
<keyword evidence="18" id="KW-1185">Reference proteome</keyword>
<keyword evidence="12" id="KW-0547">Nucleotide-binding</keyword>
<keyword evidence="6 14" id="KW-0560">Oxidoreductase</keyword>
<evidence type="ECO:0000256" key="14">
    <source>
        <dbReference type="RuleBase" id="RU003692"/>
    </source>
</evidence>
<evidence type="ECO:0000259" key="15">
    <source>
        <dbReference type="Pfam" id="PF02852"/>
    </source>
</evidence>
<dbReference type="GO" id="GO:0006103">
    <property type="term" value="P:2-oxoglutarate metabolic process"/>
    <property type="evidence" value="ECO:0007669"/>
    <property type="project" value="TreeGrafter"/>
</dbReference>
<evidence type="ECO:0000256" key="12">
    <source>
        <dbReference type="PIRSR" id="PIRSR000350-3"/>
    </source>
</evidence>
<dbReference type="Gene3D" id="3.30.390.30">
    <property type="match status" value="1"/>
</dbReference>
<feature type="binding site" evidence="12">
    <location>
        <position position="285"/>
    </location>
    <ligand>
        <name>NAD(+)</name>
        <dbReference type="ChEBI" id="CHEBI:57540"/>
    </ligand>
</feature>
<dbReference type="InterPro" id="IPR006258">
    <property type="entry name" value="Lipoamide_DH"/>
</dbReference>
<dbReference type="PANTHER" id="PTHR22912">
    <property type="entry name" value="DISULFIDE OXIDOREDUCTASE"/>
    <property type="match status" value="1"/>
</dbReference>
<evidence type="ECO:0000256" key="8">
    <source>
        <dbReference type="ARBA" id="ARBA00023157"/>
    </source>
</evidence>
<keyword evidence="8" id="KW-1015">Disulfide bond</keyword>
<evidence type="ECO:0000256" key="4">
    <source>
        <dbReference type="ARBA" id="ARBA00022630"/>
    </source>
</evidence>
<dbReference type="PRINTS" id="PR00368">
    <property type="entry name" value="FADPNR"/>
</dbReference>
<dbReference type="FunFam" id="3.30.390.30:FF:000001">
    <property type="entry name" value="Dihydrolipoyl dehydrogenase"/>
    <property type="match status" value="1"/>
</dbReference>
<feature type="binding site" evidence="12">
    <location>
        <position position="324"/>
    </location>
    <ligand>
        <name>FAD</name>
        <dbReference type="ChEBI" id="CHEBI:57692"/>
    </ligand>
</feature>
<dbReference type="Proteomes" id="UP000076983">
    <property type="component" value="Unassembled WGS sequence"/>
</dbReference>
<keyword evidence="5 12" id="KW-0274">FAD</keyword>
<feature type="binding site" evidence="12">
    <location>
        <position position="62"/>
    </location>
    <ligand>
        <name>FAD</name>
        <dbReference type="ChEBI" id="CHEBI:57692"/>
    </ligand>
</feature>
<dbReference type="AlphaFoldDB" id="A0A168R6T1"/>
<dbReference type="GO" id="GO:0004148">
    <property type="term" value="F:dihydrolipoyl dehydrogenase (NADH) activity"/>
    <property type="evidence" value="ECO:0007669"/>
    <property type="project" value="UniProtKB-EC"/>
</dbReference>
<dbReference type="InterPro" id="IPR050151">
    <property type="entry name" value="Class-I_Pyr_Nuc-Dis_Oxidored"/>
</dbReference>
<feature type="binding site" evidence="12">
    <location>
        <begin position="330"/>
        <end position="333"/>
    </location>
    <ligand>
        <name>FAD</name>
        <dbReference type="ChEBI" id="CHEBI:57692"/>
    </ligand>
</feature>
<keyword evidence="7 12" id="KW-0520">NAD</keyword>
<evidence type="ECO:0000256" key="13">
    <source>
        <dbReference type="PIRSR" id="PIRSR000350-4"/>
    </source>
</evidence>
<feature type="domain" description="FAD/NAD(P)-binding" evidence="16">
    <location>
        <begin position="16"/>
        <end position="339"/>
    </location>
</feature>